<dbReference type="AlphaFoldDB" id="A0AAV4B1X5"/>
<accession>A0AAV4B1X5</accession>
<proteinExistence type="predicted"/>
<dbReference type="EMBL" id="BLXT01004445">
    <property type="protein sequence ID" value="GFO12684.1"/>
    <property type="molecule type" value="Genomic_DNA"/>
</dbReference>
<sequence>MLDRLELTENHVMVLQNLQYEDETPTQPEMAMNNISLSQSNLCGGRKKDEEEEEREVKQKADDDEEEEEEEELEENEEAEEAKKVDVAEKEEWGRKRGSSCLEQQPTKRV</sequence>
<keyword evidence="3" id="KW-1185">Reference proteome</keyword>
<feature type="compositionally biased region" description="Polar residues" evidence="1">
    <location>
        <begin position="101"/>
        <end position="110"/>
    </location>
</feature>
<evidence type="ECO:0000256" key="1">
    <source>
        <dbReference type="SAM" id="MobiDB-lite"/>
    </source>
</evidence>
<organism evidence="2 3">
    <name type="scientific">Plakobranchus ocellatus</name>
    <dbReference type="NCBI Taxonomy" id="259542"/>
    <lineage>
        <taxon>Eukaryota</taxon>
        <taxon>Metazoa</taxon>
        <taxon>Spiralia</taxon>
        <taxon>Lophotrochozoa</taxon>
        <taxon>Mollusca</taxon>
        <taxon>Gastropoda</taxon>
        <taxon>Heterobranchia</taxon>
        <taxon>Euthyneura</taxon>
        <taxon>Panpulmonata</taxon>
        <taxon>Sacoglossa</taxon>
        <taxon>Placobranchoidea</taxon>
        <taxon>Plakobranchidae</taxon>
        <taxon>Plakobranchus</taxon>
    </lineage>
</organism>
<evidence type="ECO:0000313" key="2">
    <source>
        <dbReference type="EMBL" id="GFO12684.1"/>
    </source>
</evidence>
<protein>
    <submittedName>
        <fullName evidence="2">Uncharacterized protein</fullName>
    </submittedName>
</protein>
<reference evidence="2 3" key="1">
    <citation type="journal article" date="2021" name="Elife">
        <title>Chloroplast acquisition without the gene transfer in kleptoplastic sea slugs, Plakobranchus ocellatus.</title>
        <authorList>
            <person name="Maeda T."/>
            <person name="Takahashi S."/>
            <person name="Yoshida T."/>
            <person name="Shimamura S."/>
            <person name="Takaki Y."/>
            <person name="Nagai Y."/>
            <person name="Toyoda A."/>
            <person name="Suzuki Y."/>
            <person name="Arimoto A."/>
            <person name="Ishii H."/>
            <person name="Satoh N."/>
            <person name="Nishiyama T."/>
            <person name="Hasebe M."/>
            <person name="Maruyama T."/>
            <person name="Minagawa J."/>
            <person name="Obokata J."/>
            <person name="Shigenobu S."/>
        </authorList>
    </citation>
    <scope>NUCLEOTIDE SEQUENCE [LARGE SCALE GENOMIC DNA]</scope>
</reference>
<feature type="compositionally biased region" description="Acidic residues" evidence="1">
    <location>
        <begin position="62"/>
        <end position="80"/>
    </location>
</feature>
<gene>
    <name evidence="2" type="ORF">PoB_003918900</name>
</gene>
<evidence type="ECO:0000313" key="3">
    <source>
        <dbReference type="Proteomes" id="UP000735302"/>
    </source>
</evidence>
<name>A0AAV4B1X5_9GAST</name>
<dbReference type="Proteomes" id="UP000735302">
    <property type="component" value="Unassembled WGS sequence"/>
</dbReference>
<feature type="region of interest" description="Disordered" evidence="1">
    <location>
        <begin position="34"/>
        <end position="110"/>
    </location>
</feature>
<feature type="compositionally biased region" description="Basic and acidic residues" evidence="1">
    <location>
        <begin position="81"/>
        <end position="95"/>
    </location>
</feature>
<comment type="caution">
    <text evidence="2">The sequence shown here is derived from an EMBL/GenBank/DDBJ whole genome shotgun (WGS) entry which is preliminary data.</text>
</comment>